<feature type="region of interest" description="Disordered" evidence="1">
    <location>
        <begin position="110"/>
        <end position="144"/>
    </location>
</feature>
<dbReference type="AlphaFoldDB" id="A0A067LRC8"/>
<dbReference type="EMBL" id="KK914192">
    <property type="protein sequence ID" value="KDP47169.1"/>
    <property type="molecule type" value="Genomic_DNA"/>
</dbReference>
<feature type="compositionally biased region" description="Acidic residues" evidence="1">
    <location>
        <begin position="120"/>
        <end position="130"/>
    </location>
</feature>
<feature type="region of interest" description="Disordered" evidence="1">
    <location>
        <begin position="1"/>
        <end position="20"/>
    </location>
</feature>
<name>A0A067LRC8_JATCU</name>
<evidence type="ECO:0000313" key="3">
    <source>
        <dbReference type="Proteomes" id="UP000027138"/>
    </source>
</evidence>
<evidence type="ECO:0000313" key="2">
    <source>
        <dbReference type="EMBL" id="KDP47169.1"/>
    </source>
</evidence>
<keyword evidence="3" id="KW-1185">Reference proteome</keyword>
<organism evidence="2 3">
    <name type="scientific">Jatropha curcas</name>
    <name type="common">Barbados nut</name>
    <dbReference type="NCBI Taxonomy" id="180498"/>
    <lineage>
        <taxon>Eukaryota</taxon>
        <taxon>Viridiplantae</taxon>
        <taxon>Streptophyta</taxon>
        <taxon>Embryophyta</taxon>
        <taxon>Tracheophyta</taxon>
        <taxon>Spermatophyta</taxon>
        <taxon>Magnoliopsida</taxon>
        <taxon>eudicotyledons</taxon>
        <taxon>Gunneridae</taxon>
        <taxon>Pentapetalae</taxon>
        <taxon>rosids</taxon>
        <taxon>fabids</taxon>
        <taxon>Malpighiales</taxon>
        <taxon>Euphorbiaceae</taxon>
        <taxon>Crotonoideae</taxon>
        <taxon>Jatropheae</taxon>
        <taxon>Jatropha</taxon>
    </lineage>
</organism>
<reference evidence="2 3" key="1">
    <citation type="journal article" date="2014" name="PLoS ONE">
        <title>Global Analysis of Gene Expression Profiles in Physic Nut (Jatropha curcas L.) Seedlings Exposed to Salt Stress.</title>
        <authorList>
            <person name="Zhang L."/>
            <person name="Zhang C."/>
            <person name="Wu P."/>
            <person name="Chen Y."/>
            <person name="Li M."/>
            <person name="Jiang H."/>
            <person name="Wu G."/>
        </authorList>
    </citation>
    <scope>NUCLEOTIDE SEQUENCE [LARGE SCALE GENOMIC DNA]</scope>
    <source>
        <strain evidence="3">cv. GZQX0401</strain>
        <tissue evidence="2">Young leaves</tissue>
    </source>
</reference>
<dbReference type="Proteomes" id="UP000027138">
    <property type="component" value="Unassembled WGS sequence"/>
</dbReference>
<accession>A0A067LRC8</accession>
<sequence>MVIEDDDAKGESEKKEQLDDTWQDEEFFAKKVNTKKAESEPVISEEFEKLDKKLEKLHVFMKSKGMDHKVRCDSEQSFPCLPIEPFEHNGKTYPGLENFTDVMDILAVEPKGQELKKEEKEEENEQEEEGNEKVSTEEEDENPTDQVLKAIRACIEESFEEDKSPSDVLISVSDNTECIELSMLFNEMNFNFAYLFDVFLDGSIYQVDKLMRRFDINSSCMLEFNMAQKITH</sequence>
<gene>
    <name evidence="2" type="ORF">JCGZ_25678</name>
</gene>
<proteinExistence type="predicted"/>
<evidence type="ECO:0000256" key="1">
    <source>
        <dbReference type="SAM" id="MobiDB-lite"/>
    </source>
</evidence>
<protein>
    <submittedName>
        <fullName evidence="2">Uncharacterized protein</fullName>
    </submittedName>
</protein>
<feature type="compositionally biased region" description="Basic and acidic residues" evidence="1">
    <location>
        <begin position="9"/>
        <end position="18"/>
    </location>
</feature>